<name>A0AAX4KBP3_9TREE</name>
<dbReference type="SUPFAM" id="SSF56349">
    <property type="entry name" value="DNA breaking-rejoining enzymes"/>
    <property type="match status" value="1"/>
</dbReference>
<feature type="compositionally biased region" description="Basic and acidic residues" evidence="2">
    <location>
        <begin position="418"/>
        <end position="463"/>
    </location>
</feature>
<dbReference type="Proteomes" id="UP001358614">
    <property type="component" value="Chromosome 1"/>
</dbReference>
<protein>
    <recommendedName>
        <fullName evidence="5">Ndc10 domain-containing protein</fullName>
    </recommendedName>
</protein>
<feature type="compositionally biased region" description="Acidic residues" evidence="2">
    <location>
        <begin position="586"/>
        <end position="617"/>
    </location>
</feature>
<dbReference type="InterPro" id="IPR011010">
    <property type="entry name" value="DNA_brk_join_enz"/>
</dbReference>
<feature type="compositionally biased region" description="Polar residues" evidence="2">
    <location>
        <begin position="502"/>
        <end position="513"/>
    </location>
</feature>
<evidence type="ECO:0000313" key="4">
    <source>
        <dbReference type="Proteomes" id="UP001358614"/>
    </source>
</evidence>
<dbReference type="GO" id="GO:0003677">
    <property type="term" value="F:DNA binding"/>
    <property type="evidence" value="ECO:0007669"/>
    <property type="project" value="InterPro"/>
</dbReference>
<sequence>MSSNIIELTARLAAIGVTPETAFHYAYCEVAERESGFISEALQKRFADIDSAFQAYVQDNRIDLRDNQQAPIETFEQWCNAKNPFPNLPHCYGLLKHYIESREPQRKLQRQTVKAFWTDFCRYWYYQTSDYVPDGRRQYGFTVINGFAREGKLVTAPRERVYINKTCLIAIHEEILSVDLCVSYRERISLLTLFAIATSTGMNLSTLLRPRVSYKCDDTEGGEVVRYVVYKCFQIWIRRDEAGGCNQIYAWIGPRGIVPGQGNVWPLTPGSPRLCASGSSMVIMSLLMDGGLDTERLAEILDPLWIPDGQEWLEYFLPQAWRDKPLFPAVNGSPLKTSKVSAWLRELSVNCGFEHYLNRYTCRDSVAHALHAERTDEQKICHLLGVKPTVQGWQGFRGRDNLFDGLAALAHQPAVSPDRQDDFKSNVTPDKKAPRQLTKEQIREVEESDELKSEAENYERLTEMPESDDDELKFARKKISQTRERLLRLRFEKARKDYFATRGSTTQNESGPQASRDFADAKQRKVHKLLQRLYQALSQPNSAALSISESLNAYQKMVEKENDAFRGRPAPRGQAWKTRYGSRVNDDDEDGEEEDDDDDDDDDDDEESLSGDEADGN</sequence>
<dbReference type="GO" id="GO:0015074">
    <property type="term" value="P:DNA integration"/>
    <property type="evidence" value="ECO:0007669"/>
    <property type="project" value="InterPro"/>
</dbReference>
<organism evidence="3 4">
    <name type="scientific">Kwoniella europaea PYCC6329</name>
    <dbReference type="NCBI Taxonomy" id="1423913"/>
    <lineage>
        <taxon>Eukaryota</taxon>
        <taxon>Fungi</taxon>
        <taxon>Dikarya</taxon>
        <taxon>Basidiomycota</taxon>
        <taxon>Agaricomycotina</taxon>
        <taxon>Tremellomycetes</taxon>
        <taxon>Tremellales</taxon>
        <taxon>Cryptococcaceae</taxon>
        <taxon>Kwoniella</taxon>
    </lineage>
</organism>
<proteinExistence type="predicted"/>
<feature type="region of interest" description="Disordered" evidence="2">
    <location>
        <begin position="413"/>
        <end position="472"/>
    </location>
</feature>
<evidence type="ECO:0000256" key="2">
    <source>
        <dbReference type="SAM" id="MobiDB-lite"/>
    </source>
</evidence>
<dbReference type="PANTHER" id="PTHR37535:SF3">
    <property type="entry name" value="FLUG DOMAIN-CONTAINING PROTEIN"/>
    <property type="match status" value="1"/>
</dbReference>
<keyword evidence="4" id="KW-1185">Reference proteome</keyword>
<dbReference type="Gene3D" id="1.10.443.10">
    <property type="entry name" value="Intergrase catalytic core"/>
    <property type="match status" value="1"/>
</dbReference>
<dbReference type="PANTHER" id="PTHR37535">
    <property type="entry name" value="FLUG DOMAIN PROTEIN"/>
    <property type="match status" value="1"/>
</dbReference>
<dbReference type="GO" id="GO:0006310">
    <property type="term" value="P:DNA recombination"/>
    <property type="evidence" value="ECO:0007669"/>
    <property type="project" value="UniProtKB-KW"/>
</dbReference>
<accession>A0AAX4KBP3</accession>
<dbReference type="KEGG" id="ker:91100759"/>
<dbReference type="GeneID" id="91100759"/>
<gene>
    <name evidence="3" type="ORF">V865_001955</name>
</gene>
<evidence type="ECO:0000313" key="3">
    <source>
        <dbReference type="EMBL" id="WWD03897.1"/>
    </source>
</evidence>
<dbReference type="RefSeq" id="XP_066081864.1">
    <property type="nucleotide sequence ID" value="XM_066225767.1"/>
</dbReference>
<dbReference type="EMBL" id="CP144089">
    <property type="protein sequence ID" value="WWD03897.1"/>
    <property type="molecule type" value="Genomic_DNA"/>
</dbReference>
<evidence type="ECO:0008006" key="5">
    <source>
        <dbReference type="Google" id="ProtNLM"/>
    </source>
</evidence>
<dbReference type="AlphaFoldDB" id="A0AAX4KBP3"/>
<feature type="region of interest" description="Disordered" evidence="2">
    <location>
        <begin position="561"/>
        <end position="617"/>
    </location>
</feature>
<feature type="region of interest" description="Disordered" evidence="2">
    <location>
        <begin position="500"/>
        <end position="522"/>
    </location>
</feature>
<dbReference type="InterPro" id="IPR013762">
    <property type="entry name" value="Integrase-like_cat_sf"/>
</dbReference>
<evidence type="ECO:0000256" key="1">
    <source>
        <dbReference type="ARBA" id="ARBA00023172"/>
    </source>
</evidence>
<reference evidence="3 4" key="1">
    <citation type="submission" date="2024-01" db="EMBL/GenBank/DDBJ databases">
        <title>Comparative genomics of Cryptococcus and Kwoniella reveals pathogenesis evolution and contrasting modes of karyotype evolution via chromosome fusion or intercentromeric recombination.</title>
        <authorList>
            <person name="Coelho M.A."/>
            <person name="David-Palma M."/>
            <person name="Shea T."/>
            <person name="Bowers K."/>
            <person name="McGinley-Smith S."/>
            <person name="Mohammad A.W."/>
            <person name="Gnirke A."/>
            <person name="Yurkov A.M."/>
            <person name="Nowrousian M."/>
            <person name="Sun S."/>
            <person name="Cuomo C.A."/>
            <person name="Heitman J."/>
        </authorList>
    </citation>
    <scope>NUCLEOTIDE SEQUENCE [LARGE SCALE GENOMIC DNA]</scope>
    <source>
        <strain evidence="3 4">PYCC6329</strain>
    </source>
</reference>
<keyword evidence="1" id="KW-0233">DNA recombination</keyword>